<gene>
    <name evidence="2" type="ORF">GCM10010492_51210</name>
</gene>
<protein>
    <submittedName>
        <fullName evidence="2">Uncharacterized protein</fullName>
    </submittedName>
</protein>
<comment type="caution">
    <text evidence="2">The sequence shown here is derived from an EMBL/GenBank/DDBJ whole genome shotgun (WGS) entry which is preliminary data.</text>
</comment>
<proteinExistence type="predicted"/>
<dbReference type="Proteomes" id="UP001500416">
    <property type="component" value="Unassembled WGS sequence"/>
</dbReference>
<organism evidence="2 3">
    <name type="scientific">Saccharothrix mutabilis subsp. mutabilis</name>
    <dbReference type="NCBI Taxonomy" id="66855"/>
    <lineage>
        <taxon>Bacteria</taxon>
        <taxon>Bacillati</taxon>
        <taxon>Actinomycetota</taxon>
        <taxon>Actinomycetes</taxon>
        <taxon>Pseudonocardiales</taxon>
        <taxon>Pseudonocardiaceae</taxon>
        <taxon>Saccharothrix</taxon>
    </lineage>
</organism>
<dbReference type="EMBL" id="BAAABU010000013">
    <property type="protein sequence ID" value="GAA0245558.1"/>
    <property type="molecule type" value="Genomic_DNA"/>
</dbReference>
<keyword evidence="3" id="KW-1185">Reference proteome</keyword>
<feature type="compositionally biased region" description="Gly residues" evidence="1">
    <location>
        <begin position="22"/>
        <end position="43"/>
    </location>
</feature>
<sequence>MRGFYQQEYGEVTHSGVSHDVGGWGRAVGGGSTGRAARAGGGEGGRRQARAAAKAA</sequence>
<accession>A0ABN0UBZ6</accession>
<feature type="region of interest" description="Disordered" evidence="1">
    <location>
        <begin position="15"/>
        <end position="56"/>
    </location>
</feature>
<name>A0ABN0UBZ6_9PSEU</name>
<evidence type="ECO:0000313" key="3">
    <source>
        <dbReference type="Proteomes" id="UP001500416"/>
    </source>
</evidence>
<reference evidence="2 3" key="1">
    <citation type="journal article" date="2019" name="Int. J. Syst. Evol. Microbiol.">
        <title>The Global Catalogue of Microorganisms (GCM) 10K type strain sequencing project: providing services to taxonomists for standard genome sequencing and annotation.</title>
        <authorList>
            <consortium name="The Broad Institute Genomics Platform"/>
            <consortium name="The Broad Institute Genome Sequencing Center for Infectious Disease"/>
            <person name="Wu L."/>
            <person name="Ma J."/>
        </authorList>
    </citation>
    <scope>NUCLEOTIDE SEQUENCE [LARGE SCALE GENOMIC DNA]</scope>
    <source>
        <strain evidence="2 3">JCM 3380</strain>
    </source>
</reference>
<evidence type="ECO:0000256" key="1">
    <source>
        <dbReference type="SAM" id="MobiDB-lite"/>
    </source>
</evidence>
<evidence type="ECO:0000313" key="2">
    <source>
        <dbReference type="EMBL" id="GAA0245558.1"/>
    </source>
</evidence>